<feature type="transmembrane region" description="Helical" evidence="1">
    <location>
        <begin position="7"/>
        <end position="27"/>
    </location>
</feature>
<evidence type="ECO:0000256" key="1">
    <source>
        <dbReference type="SAM" id="Phobius"/>
    </source>
</evidence>
<keyword evidence="1" id="KW-1133">Transmembrane helix</keyword>
<evidence type="ECO:0000313" key="3">
    <source>
        <dbReference type="Proteomes" id="UP001328107"/>
    </source>
</evidence>
<reference evidence="3" key="1">
    <citation type="submission" date="2022-10" db="EMBL/GenBank/DDBJ databases">
        <title>Genome assembly of Pristionchus species.</title>
        <authorList>
            <person name="Yoshida K."/>
            <person name="Sommer R.J."/>
        </authorList>
    </citation>
    <scope>NUCLEOTIDE SEQUENCE [LARGE SCALE GENOMIC DNA]</scope>
    <source>
        <strain evidence="3">RS5460</strain>
    </source>
</reference>
<keyword evidence="1" id="KW-0472">Membrane</keyword>
<feature type="non-terminal residue" evidence="2">
    <location>
        <position position="104"/>
    </location>
</feature>
<gene>
    <name evidence="2" type="ORF">PMAYCL1PPCAC_22367</name>
</gene>
<sequence length="104" mass="11759">MSRAIQPVLITVMCFKILIVLLADVVLNSTSLGNFAVGYSEAIYLFVTAVYGNSATIMLMRTHPSLRRQVGKILFKPTKIFPARIVHEAETDSHFEFLRSEWKV</sequence>
<feature type="transmembrane region" description="Helical" evidence="1">
    <location>
        <begin position="42"/>
        <end position="60"/>
    </location>
</feature>
<keyword evidence="3" id="KW-1185">Reference proteome</keyword>
<evidence type="ECO:0000313" key="2">
    <source>
        <dbReference type="EMBL" id="GMR52172.1"/>
    </source>
</evidence>
<dbReference type="Proteomes" id="UP001328107">
    <property type="component" value="Unassembled WGS sequence"/>
</dbReference>
<dbReference type="EMBL" id="BTRK01000005">
    <property type="protein sequence ID" value="GMR52172.1"/>
    <property type="molecule type" value="Genomic_DNA"/>
</dbReference>
<dbReference type="AlphaFoldDB" id="A0AAN5CX62"/>
<accession>A0AAN5CX62</accession>
<keyword evidence="1" id="KW-0812">Transmembrane</keyword>
<name>A0AAN5CX62_9BILA</name>
<organism evidence="2 3">
    <name type="scientific">Pristionchus mayeri</name>
    <dbReference type="NCBI Taxonomy" id="1317129"/>
    <lineage>
        <taxon>Eukaryota</taxon>
        <taxon>Metazoa</taxon>
        <taxon>Ecdysozoa</taxon>
        <taxon>Nematoda</taxon>
        <taxon>Chromadorea</taxon>
        <taxon>Rhabditida</taxon>
        <taxon>Rhabditina</taxon>
        <taxon>Diplogasteromorpha</taxon>
        <taxon>Diplogasteroidea</taxon>
        <taxon>Neodiplogasteridae</taxon>
        <taxon>Pristionchus</taxon>
    </lineage>
</organism>
<proteinExistence type="predicted"/>
<comment type="caution">
    <text evidence="2">The sequence shown here is derived from an EMBL/GenBank/DDBJ whole genome shotgun (WGS) entry which is preliminary data.</text>
</comment>
<protein>
    <submittedName>
        <fullName evidence="2">Uncharacterized protein</fullName>
    </submittedName>
</protein>